<dbReference type="SUPFAM" id="SSF46785">
    <property type="entry name" value="Winged helix' DNA-binding domain"/>
    <property type="match status" value="1"/>
</dbReference>
<dbReference type="InterPro" id="IPR015421">
    <property type="entry name" value="PyrdxlP-dep_Trfase_major"/>
</dbReference>
<keyword evidence="12" id="KW-1185">Reference proteome</keyword>
<dbReference type="InterPro" id="IPR050859">
    <property type="entry name" value="Class-I_PLP-dep_aminotransf"/>
</dbReference>
<dbReference type="InterPro" id="IPR036388">
    <property type="entry name" value="WH-like_DNA-bd_sf"/>
</dbReference>
<proteinExistence type="inferred from homology"/>
<dbReference type="Pfam" id="PF00155">
    <property type="entry name" value="Aminotran_1_2"/>
    <property type="match status" value="1"/>
</dbReference>
<keyword evidence="8" id="KW-0238">DNA-binding</keyword>
<dbReference type="PRINTS" id="PR00035">
    <property type="entry name" value="HTHGNTR"/>
</dbReference>
<evidence type="ECO:0000256" key="2">
    <source>
        <dbReference type="ARBA" id="ARBA00005384"/>
    </source>
</evidence>
<evidence type="ECO:0000256" key="8">
    <source>
        <dbReference type="ARBA" id="ARBA00023125"/>
    </source>
</evidence>
<keyword evidence="7" id="KW-0805">Transcription regulation</keyword>
<keyword evidence="5" id="KW-0808">Transferase</keyword>
<dbReference type="Pfam" id="PF00392">
    <property type="entry name" value="GntR"/>
    <property type="match status" value="1"/>
</dbReference>
<evidence type="ECO:0000256" key="7">
    <source>
        <dbReference type="ARBA" id="ARBA00023015"/>
    </source>
</evidence>
<comment type="similarity">
    <text evidence="2">In the C-terminal section; belongs to the class-I pyridoxal-phosphate-dependent aminotransferase family.</text>
</comment>
<evidence type="ECO:0000259" key="10">
    <source>
        <dbReference type="PROSITE" id="PS50949"/>
    </source>
</evidence>
<evidence type="ECO:0000256" key="5">
    <source>
        <dbReference type="ARBA" id="ARBA00022679"/>
    </source>
</evidence>
<evidence type="ECO:0000256" key="6">
    <source>
        <dbReference type="ARBA" id="ARBA00022898"/>
    </source>
</evidence>
<dbReference type="CDD" id="cd00609">
    <property type="entry name" value="AAT_like"/>
    <property type="match status" value="1"/>
</dbReference>
<name>A0ABN1KW51_CLOSU</name>
<sequence>MSTKFNETVIINWKPDKNSDITLTKQIIGYLKERIAKGDWLVGQKLPSQRKMAELFEVNRSTIVEALSELASLGIIDSSFGKGTTIVNNTWSLLITSSTPDWKNYIEHGIHRPNNPIIQAMYKFEFIEPIIRLGAGEMSPDQFPHDMMADVLKRVSDRNVSYNYLGPLGLYELRVELCKYLKKFNLHVEPSQVLIVSGSLQALQLISLSILGPNSVVLVEEPSYIKSLRVFDFSGITMRNVPMDKDGIMPWMIDDTILKKGKSILYTIPTFHNPTGITISENRRSELLRWCKSNQLPIIEDDIYRELYFDEAPPLPIKTIDNTGNVLYMGSVSKSLAPGFRIGWIIGPESIVERLGDIKMQTDYGASSLSQWIMTEWFHSGLYDMHIQTFRKQLKERCSFMLHLLDLYFSDIATWNIPKGGFYIWLKLNKPLPIEKVFDQALKENVLINPGDIYSFKKNNCIRLSYSYASNQDMEEGLKKLSVIIKRLMK</sequence>
<dbReference type="RefSeq" id="WP_343827547.1">
    <property type="nucleotide sequence ID" value="NZ_BAAACI010000007.1"/>
</dbReference>
<protein>
    <recommendedName>
        <fullName evidence="3">HTH-type transcriptional regulator NorG</fullName>
    </recommendedName>
</protein>
<dbReference type="SMART" id="SM00345">
    <property type="entry name" value="HTH_GNTR"/>
    <property type="match status" value="1"/>
</dbReference>
<dbReference type="EMBL" id="BAAACI010000007">
    <property type="protein sequence ID" value="GAA0777402.1"/>
    <property type="molecule type" value="Genomic_DNA"/>
</dbReference>
<evidence type="ECO:0000256" key="1">
    <source>
        <dbReference type="ARBA" id="ARBA00001933"/>
    </source>
</evidence>
<dbReference type="Proteomes" id="UP001501047">
    <property type="component" value="Unassembled WGS sequence"/>
</dbReference>
<keyword evidence="9" id="KW-0804">Transcription</keyword>
<reference evidence="11 12" key="1">
    <citation type="journal article" date="2019" name="Int. J. Syst. Evol. Microbiol.">
        <title>The Global Catalogue of Microorganisms (GCM) 10K type strain sequencing project: providing services to taxonomists for standard genome sequencing and annotation.</title>
        <authorList>
            <consortium name="The Broad Institute Genomics Platform"/>
            <consortium name="The Broad Institute Genome Sequencing Center for Infectious Disease"/>
            <person name="Wu L."/>
            <person name="Ma J."/>
        </authorList>
    </citation>
    <scope>NUCLEOTIDE SEQUENCE [LARGE SCALE GENOMIC DNA]</scope>
    <source>
        <strain evidence="11 12">JCM 1417</strain>
    </source>
</reference>
<dbReference type="SUPFAM" id="SSF53383">
    <property type="entry name" value="PLP-dependent transferases"/>
    <property type="match status" value="1"/>
</dbReference>
<dbReference type="InterPro" id="IPR000524">
    <property type="entry name" value="Tscrpt_reg_HTH_GntR"/>
</dbReference>
<dbReference type="InterPro" id="IPR015422">
    <property type="entry name" value="PyrdxlP-dep_Trfase_small"/>
</dbReference>
<dbReference type="GO" id="GO:0008483">
    <property type="term" value="F:transaminase activity"/>
    <property type="evidence" value="ECO:0007669"/>
    <property type="project" value="UniProtKB-KW"/>
</dbReference>
<accession>A0ABN1KW51</accession>
<dbReference type="Gene3D" id="3.40.640.10">
    <property type="entry name" value="Type I PLP-dependent aspartate aminotransferase-like (Major domain)"/>
    <property type="match status" value="1"/>
</dbReference>
<comment type="cofactor">
    <cofactor evidence="1">
        <name>pyridoxal 5'-phosphate</name>
        <dbReference type="ChEBI" id="CHEBI:597326"/>
    </cofactor>
</comment>
<evidence type="ECO:0000313" key="12">
    <source>
        <dbReference type="Proteomes" id="UP001501047"/>
    </source>
</evidence>
<dbReference type="InterPro" id="IPR036390">
    <property type="entry name" value="WH_DNA-bd_sf"/>
</dbReference>
<dbReference type="InterPro" id="IPR015424">
    <property type="entry name" value="PyrdxlP-dep_Trfase"/>
</dbReference>
<dbReference type="InterPro" id="IPR004839">
    <property type="entry name" value="Aminotransferase_I/II_large"/>
</dbReference>
<dbReference type="Gene3D" id="3.90.1150.10">
    <property type="entry name" value="Aspartate Aminotransferase, domain 1"/>
    <property type="match status" value="1"/>
</dbReference>
<evidence type="ECO:0000313" key="11">
    <source>
        <dbReference type="EMBL" id="GAA0777402.1"/>
    </source>
</evidence>
<dbReference type="PROSITE" id="PS50949">
    <property type="entry name" value="HTH_GNTR"/>
    <property type="match status" value="1"/>
</dbReference>
<organism evidence="11 12">
    <name type="scientific">Clostridium subterminale</name>
    <dbReference type="NCBI Taxonomy" id="1550"/>
    <lineage>
        <taxon>Bacteria</taxon>
        <taxon>Bacillati</taxon>
        <taxon>Bacillota</taxon>
        <taxon>Clostridia</taxon>
        <taxon>Eubacteriales</taxon>
        <taxon>Clostridiaceae</taxon>
        <taxon>Clostridium</taxon>
    </lineage>
</organism>
<evidence type="ECO:0000256" key="9">
    <source>
        <dbReference type="ARBA" id="ARBA00023163"/>
    </source>
</evidence>
<dbReference type="CDD" id="cd07377">
    <property type="entry name" value="WHTH_GntR"/>
    <property type="match status" value="1"/>
</dbReference>
<feature type="domain" description="HTH gntR-type" evidence="10">
    <location>
        <begin position="21"/>
        <end position="89"/>
    </location>
</feature>
<evidence type="ECO:0000256" key="4">
    <source>
        <dbReference type="ARBA" id="ARBA00022576"/>
    </source>
</evidence>
<evidence type="ECO:0000256" key="3">
    <source>
        <dbReference type="ARBA" id="ARBA00015123"/>
    </source>
</evidence>
<dbReference type="Gene3D" id="1.10.10.10">
    <property type="entry name" value="Winged helix-like DNA-binding domain superfamily/Winged helix DNA-binding domain"/>
    <property type="match status" value="1"/>
</dbReference>
<dbReference type="PANTHER" id="PTHR42790:SF17">
    <property type="entry name" value="TRANSCRIPTIONAL REGULATOR, GNTR FAMILY"/>
    <property type="match status" value="1"/>
</dbReference>
<comment type="caution">
    <text evidence="11">The sequence shown here is derived from an EMBL/GenBank/DDBJ whole genome shotgun (WGS) entry which is preliminary data.</text>
</comment>
<dbReference type="PANTHER" id="PTHR42790">
    <property type="entry name" value="AMINOTRANSFERASE"/>
    <property type="match status" value="1"/>
</dbReference>
<gene>
    <name evidence="11" type="ORF">GCM10008908_32480</name>
</gene>
<keyword evidence="6" id="KW-0663">Pyridoxal phosphate</keyword>
<keyword evidence="4 11" id="KW-0032">Aminotransferase</keyword>